<feature type="domain" description="DNA2/NAM7 helicase helicase" evidence="2">
    <location>
        <begin position="110"/>
        <end position="208"/>
    </location>
</feature>
<feature type="domain" description="DNA2/NAM7 helicase helicase" evidence="2">
    <location>
        <begin position="217"/>
        <end position="326"/>
    </location>
</feature>
<sequence>MDRNGMQDRNGYYCGYVHKFRRTSVMRSGKAECSLCIQTQDNLPASLKELTKCIVISSLVTTQRKLKAMSLLSSRNQLARAVLNPNPMDFCTKDLLTTTSERIIAYLKDFNEDQKKAIETAYAMVKHSPSVAKICLIHGPPGTGKSKTIVGLLYRLLTENQRKGRSDENFNAKIKQNRVLVCAPSNAAVDELMKKIILEFKEKCKDKKNPLEKDLPSHIQEMHRRKEFLDGQLDELSRQRALCRCGREMQRQELDAYIVEVSKERQELASKLKEVQGRPQKTQNTIILESHVICCTLSTSGGLLLESAFRGQGGVPFSCVIVDEVSGCD</sequence>
<dbReference type="SUPFAM" id="SSF52540">
    <property type="entry name" value="P-loop containing nucleoside triphosphate hydrolases"/>
    <property type="match status" value="1"/>
</dbReference>
<feature type="coiled-coil region" evidence="1">
    <location>
        <begin position="219"/>
        <end position="278"/>
    </location>
</feature>
<organism evidence="3 4">
    <name type="scientific">Neotoma lepida</name>
    <name type="common">Desert woodrat</name>
    <dbReference type="NCBI Taxonomy" id="56216"/>
    <lineage>
        <taxon>Eukaryota</taxon>
        <taxon>Metazoa</taxon>
        <taxon>Chordata</taxon>
        <taxon>Craniata</taxon>
        <taxon>Vertebrata</taxon>
        <taxon>Euteleostomi</taxon>
        <taxon>Mammalia</taxon>
        <taxon>Eutheria</taxon>
        <taxon>Euarchontoglires</taxon>
        <taxon>Glires</taxon>
        <taxon>Rodentia</taxon>
        <taxon>Myomorpha</taxon>
        <taxon>Muroidea</taxon>
        <taxon>Cricetidae</taxon>
        <taxon>Neotominae</taxon>
        <taxon>Neotoma</taxon>
    </lineage>
</organism>
<proteinExistence type="predicted"/>
<dbReference type="Gene3D" id="3.40.50.300">
    <property type="entry name" value="P-loop containing nucleotide triphosphate hydrolases"/>
    <property type="match status" value="1"/>
</dbReference>
<evidence type="ECO:0000256" key="1">
    <source>
        <dbReference type="SAM" id="Coils"/>
    </source>
</evidence>
<comment type="caution">
    <text evidence="3">The sequence shown here is derived from an EMBL/GenBank/DDBJ whole genome shotgun (WGS) entry which is preliminary data.</text>
</comment>
<dbReference type="InterPro" id="IPR041677">
    <property type="entry name" value="DNA2/NAM7_AAA_11"/>
</dbReference>
<dbReference type="Proteomes" id="UP000092124">
    <property type="component" value="Unassembled WGS sequence"/>
</dbReference>
<dbReference type="GO" id="GO:0016604">
    <property type="term" value="C:nuclear body"/>
    <property type="evidence" value="ECO:0007669"/>
    <property type="project" value="TreeGrafter"/>
</dbReference>
<reference evidence="3 4" key="1">
    <citation type="submission" date="2016-06" db="EMBL/GenBank/DDBJ databases">
        <title>The Draft Genome Sequence and Annotation of the Desert Woodrat Neotoma lepida.</title>
        <authorList>
            <person name="Campbell M."/>
            <person name="Oakeson K.F."/>
            <person name="Yandell M."/>
            <person name="Halpert J.R."/>
            <person name="Dearing D."/>
        </authorList>
    </citation>
    <scope>NUCLEOTIDE SEQUENCE [LARGE SCALE GENOMIC DNA]</scope>
    <source>
        <strain evidence="3">417</strain>
        <tissue evidence="3">Liver</tissue>
    </source>
</reference>
<dbReference type="GO" id="GO:0006369">
    <property type="term" value="P:termination of RNA polymerase II transcription"/>
    <property type="evidence" value="ECO:0007669"/>
    <property type="project" value="TreeGrafter"/>
</dbReference>
<evidence type="ECO:0000313" key="4">
    <source>
        <dbReference type="Proteomes" id="UP000092124"/>
    </source>
</evidence>
<dbReference type="PANTHER" id="PTHR10887:SF537">
    <property type="entry name" value="HELICASE SENATAXIN-RELATED"/>
    <property type="match status" value="1"/>
</dbReference>
<name>A0A1A6HE39_NEOLE</name>
<accession>A0A1A6HE39</accession>
<evidence type="ECO:0000259" key="2">
    <source>
        <dbReference type="Pfam" id="PF13086"/>
    </source>
</evidence>
<dbReference type="PANTHER" id="PTHR10887">
    <property type="entry name" value="DNA2/NAM7 HELICASE FAMILY"/>
    <property type="match status" value="1"/>
</dbReference>
<dbReference type="GO" id="GO:0001147">
    <property type="term" value="F:transcription termination site sequence-specific DNA binding"/>
    <property type="evidence" value="ECO:0007669"/>
    <property type="project" value="TreeGrafter"/>
</dbReference>
<dbReference type="InterPro" id="IPR027417">
    <property type="entry name" value="P-loop_NTPase"/>
</dbReference>
<dbReference type="OrthoDB" id="6513042at2759"/>
<gene>
    <name evidence="3" type="ORF">A6R68_17351</name>
</gene>
<keyword evidence="1" id="KW-0175">Coiled coil</keyword>
<dbReference type="Pfam" id="PF13086">
    <property type="entry name" value="AAA_11"/>
    <property type="match status" value="2"/>
</dbReference>
<dbReference type="AlphaFoldDB" id="A0A1A6HE39"/>
<protein>
    <recommendedName>
        <fullName evidence="2">DNA2/NAM7 helicase helicase domain-containing protein</fullName>
    </recommendedName>
</protein>
<dbReference type="EMBL" id="LZPO01034969">
    <property type="protein sequence ID" value="OBS76195.1"/>
    <property type="molecule type" value="Genomic_DNA"/>
</dbReference>
<keyword evidence="4" id="KW-1185">Reference proteome</keyword>
<dbReference type="STRING" id="56216.A0A1A6HE39"/>
<evidence type="ECO:0000313" key="3">
    <source>
        <dbReference type="EMBL" id="OBS76195.1"/>
    </source>
</evidence>
<dbReference type="InterPro" id="IPR045055">
    <property type="entry name" value="DNA2/NAM7-like"/>
</dbReference>
<dbReference type="GO" id="GO:0004386">
    <property type="term" value="F:helicase activity"/>
    <property type="evidence" value="ECO:0007669"/>
    <property type="project" value="InterPro"/>
</dbReference>